<evidence type="ECO:0008006" key="12">
    <source>
        <dbReference type="Google" id="ProtNLM"/>
    </source>
</evidence>
<keyword evidence="7 9" id="KW-1133">Transmembrane helix</keyword>
<dbReference type="Pfam" id="PF03222">
    <property type="entry name" value="Trp_Tyr_perm"/>
    <property type="match status" value="1"/>
</dbReference>
<feature type="transmembrane region" description="Helical" evidence="9">
    <location>
        <begin position="12"/>
        <end position="33"/>
    </location>
</feature>
<dbReference type="PANTHER" id="PTHR46997">
    <property type="entry name" value="LOW AFFINITY TRYPTOPHAN PERMEASE-RELATED"/>
    <property type="match status" value="1"/>
</dbReference>
<dbReference type="GO" id="GO:0015173">
    <property type="term" value="F:aromatic amino acid transmembrane transporter activity"/>
    <property type="evidence" value="ECO:0007669"/>
    <property type="project" value="InterPro"/>
</dbReference>
<feature type="transmembrane region" description="Helical" evidence="9">
    <location>
        <begin position="39"/>
        <end position="59"/>
    </location>
</feature>
<gene>
    <name evidence="10" type="ORF">A2650_00415</name>
</gene>
<proteinExistence type="predicted"/>
<feature type="transmembrane region" description="Helical" evidence="9">
    <location>
        <begin position="118"/>
        <end position="138"/>
    </location>
</feature>
<comment type="subcellular location">
    <subcellularLocation>
        <location evidence="1">Cell inner membrane</location>
        <topology evidence="1">Multi-pass membrane protein</topology>
    </subcellularLocation>
</comment>
<dbReference type="Gene3D" id="1.20.1740.10">
    <property type="entry name" value="Amino acid/polyamine transporter I"/>
    <property type="match status" value="1"/>
</dbReference>
<dbReference type="PANTHER" id="PTHR46997:SF2">
    <property type="entry name" value="TYROSINE-SPECIFIC TRANSPORT SYSTEM"/>
    <property type="match status" value="1"/>
</dbReference>
<feature type="transmembrane region" description="Helical" evidence="9">
    <location>
        <begin position="354"/>
        <end position="379"/>
    </location>
</feature>
<keyword evidence="4" id="KW-0997">Cell inner membrane</keyword>
<dbReference type="InterPro" id="IPR018227">
    <property type="entry name" value="Amino_acid_transport_2"/>
</dbReference>
<keyword evidence="8 9" id="KW-0472">Membrane</keyword>
<feature type="transmembrane region" description="Helical" evidence="9">
    <location>
        <begin position="260"/>
        <end position="285"/>
    </location>
</feature>
<evidence type="ECO:0000256" key="9">
    <source>
        <dbReference type="SAM" id="Phobius"/>
    </source>
</evidence>
<evidence type="ECO:0000256" key="1">
    <source>
        <dbReference type="ARBA" id="ARBA00004429"/>
    </source>
</evidence>
<feature type="transmembrane region" description="Helical" evidence="9">
    <location>
        <begin position="87"/>
        <end position="106"/>
    </location>
</feature>
<keyword evidence="6" id="KW-0029">Amino-acid transport</keyword>
<evidence type="ECO:0000313" key="10">
    <source>
        <dbReference type="EMBL" id="OGN01111.1"/>
    </source>
</evidence>
<accession>A0A1F8EJV4</accession>
<sequence length="381" mass="41891">MFALFKEKNFLRSTAVLVGTMVGVGIFGIPFAFAKAGFWIGFLFLVGIGFITLLLDYIYGEIILRTHQPHQIVGYTQFYLGNIWKRIIFFSIILNTYAALLAYIIIAGEFLPNVLSPLFYASSTTLSIWFFVIASLLVLFGIKAVSSVELVLTGLFIAVIALILVFGFGKIDFSNYSTFNPDFWFFPYGVLLFAFGGLSSIPIQRRMLENREGDFKKSILAAVVITGILYFIFGFVVLGISGEATSPDAISGLVDNLGGIIIFLGSLFGFLAVSTSYLMLGTGLLEIFKLDYGFNRGVSWLFVVLPPLALFLGGLRNFIDVISLAGAVAIGLEAFVLIFVFIKAKTHGDRIPEFSLKIPAWVLYLLALVFVGGIGYTLITR</sequence>
<dbReference type="InterPro" id="IPR013059">
    <property type="entry name" value="Trp_tyr_transpt"/>
</dbReference>
<dbReference type="AlphaFoldDB" id="A0A1F8EJV4"/>
<dbReference type="GO" id="GO:0005886">
    <property type="term" value="C:plasma membrane"/>
    <property type="evidence" value="ECO:0007669"/>
    <property type="project" value="UniProtKB-SubCell"/>
</dbReference>
<dbReference type="Proteomes" id="UP000177117">
    <property type="component" value="Unassembled WGS sequence"/>
</dbReference>
<evidence type="ECO:0000256" key="8">
    <source>
        <dbReference type="ARBA" id="ARBA00023136"/>
    </source>
</evidence>
<feature type="transmembrane region" description="Helical" evidence="9">
    <location>
        <begin position="321"/>
        <end position="342"/>
    </location>
</feature>
<feature type="transmembrane region" description="Helical" evidence="9">
    <location>
        <begin position="150"/>
        <end position="171"/>
    </location>
</feature>
<evidence type="ECO:0000256" key="5">
    <source>
        <dbReference type="ARBA" id="ARBA00022692"/>
    </source>
</evidence>
<feature type="transmembrane region" description="Helical" evidence="9">
    <location>
        <begin position="183"/>
        <end position="203"/>
    </location>
</feature>
<evidence type="ECO:0000256" key="6">
    <source>
        <dbReference type="ARBA" id="ARBA00022970"/>
    </source>
</evidence>
<keyword evidence="5 9" id="KW-0812">Transmembrane</keyword>
<comment type="caution">
    <text evidence="10">The sequence shown here is derived from an EMBL/GenBank/DDBJ whole genome shotgun (WGS) entry which is preliminary data.</text>
</comment>
<evidence type="ECO:0000256" key="4">
    <source>
        <dbReference type="ARBA" id="ARBA00022519"/>
    </source>
</evidence>
<dbReference type="EMBL" id="MGJD01000010">
    <property type="protein sequence ID" value="OGN01111.1"/>
    <property type="molecule type" value="Genomic_DNA"/>
</dbReference>
<reference evidence="10 11" key="1">
    <citation type="journal article" date="2016" name="Nat. Commun.">
        <title>Thousands of microbial genomes shed light on interconnected biogeochemical processes in an aquifer system.</title>
        <authorList>
            <person name="Anantharaman K."/>
            <person name="Brown C.T."/>
            <person name="Hug L.A."/>
            <person name="Sharon I."/>
            <person name="Castelle C.J."/>
            <person name="Probst A.J."/>
            <person name="Thomas B.C."/>
            <person name="Singh A."/>
            <person name="Wilkins M.J."/>
            <person name="Karaoz U."/>
            <person name="Brodie E.L."/>
            <person name="Williams K.H."/>
            <person name="Hubbard S.S."/>
            <person name="Banfield J.F."/>
        </authorList>
    </citation>
    <scope>NUCLEOTIDE SEQUENCE [LARGE SCALE GENOMIC DNA]</scope>
</reference>
<organism evidence="10 11">
    <name type="scientific">Candidatus Yanofskybacteria bacterium RIFCSPHIGHO2_01_FULL_41_53</name>
    <dbReference type="NCBI Taxonomy" id="1802663"/>
    <lineage>
        <taxon>Bacteria</taxon>
        <taxon>Candidatus Yanofskyibacteriota</taxon>
    </lineage>
</organism>
<feature type="transmembrane region" description="Helical" evidence="9">
    <location>
        <begin position="219"/>
        <end position="240"/>
    </location>
</feature>
<evidence type="ECO:0000256" key="3">
    <source>
        <dbReference type="ARBA" id="ARBA00022475"/>
    </source>
</evidence>
<evidence type="ECO:0000256" key="7">
    <source>
        <dbReference type="ARBA" id="ARBA00022989"/>
    </source>
</evidence>
<keyword evidence="2" id="KW-0813">Transport</keyword>
<evidence type="ECO:0000313" key="11">
    <source>
        <dbReference type="Proteomes" id="UP000177117"/>
    </source>
</evidence>
<protein>
    <recommendedName>
        <fullName evidence="12">Amino acid transporter transmembrane domain-containing protein</fullName>
    </recommendedName>
</protein>
<keyword evidence="3" id="KW-1003">Cell membrane</keyword>
<dbReference type="GO" id="GO:0003333">
    <property type="term" value="P:amino acid transmembrane transport"/>
    <property type="evidence" value="ECO:0007669"/>
    <property type="project" value="InterPro"/>
</dbReference>
<evidence type="ECO:0000256" key="2">
    <source>
        <dbReference type="ARBA" id="ARBA00022448"/>
    </source>
</evidence>
<name>A0A1F8EJV4_9BACT</name>
<feature type="transmembrane region" description="Helical" evidence="9">
    <location>
        <begin position="297"/>
        <end position="315"/>
    </location>
</feature>